<dbReference type="CDD" id="cd02015">
    <property type="entry name" value="TPP_AHAS"/>
    <property type="match status" value="1"/>
</dbReference>
<dbReference type="Pfam" id="PF02776">
    <property type="entry name" value="TPP_enzyme_N"/>
    <property type="match status" value="1"/>
</dbReference>
<organism evidence="16 17">
    <name type="scientific">Sulfobacillus benefaciens</name>
    <dbReference type="NCBI Taxonomy" id="453960"/>
    <lineage>
        <taxon>Bacteria</taxon>
        <taxon>Bacillati</taxon>
        <taxon>Bacillota</taxon>
        <taxon>Clostridia</taxon>
        <taxon>Eubacteriales</taxon>
        <taxon>Clostridiales Family XVII. Incertae Sedis</taxon>
        <taxon>Sulfobacillus</taxon>
    </lineage>
</organism>
<comment type="pathway">
    <text evidence="1 12">Amino-acid biosynthesis; L-isoleucine biosynthesis; L-isoleucine from 2-oxobutanoate: step 1/4.</text>
</comment>
<name>A0A2T2XJX0_9FIRM</name>
<dbReference type="SUPFAM" id="SSF52518">
    <property type="entry name" value="Thiamin diphosphate-binding fold (THDP-binding)"/>
    <property type="match status" value="2"/>
</dbReference>
<dbReference type="FunFam" id="3.40.50.1220:FF:000008">
    <property type="entry name" value="Acetolactate synthase"/>
    <property type="match status" value="1"/>
</dbReference>
<evidence type="ECO:0000256" key="7">
    <source>
        <dbReference type="ARBA" id="ARBA00022723"/>
    </source>
</evidence>
<comment type="pathway">
    <text evidence="2 12">Amino-acid biosynthesis; L-valine biosynthesis; L-valine from pyruvate: step 1/4.</text>
</comment>
<dbReference type="InterPro" id="IPR039368">
    <property type="entry name" value="AHAS_TPP"/>
</dbReference>
<evidence type="ECO:0000256" key="10">
    <source>
        <dbReference type="ARBA" id="ARBA00023304"/>
    </source>
</evidence>
<dbReference type="PROSITE" id="PS00187">
    <property type="entry name" value="TPP_ENZYMES"/>
    <property type="match status" value="1"/>
</dbReference>
<reference evidence="16 17" key="1">
    <citation type="journal article" date="2014" name="BMC Genomics">
        <title>Comparison of environmental and isolate Sulfobacillus genomes reveals diverse carbon, sulfur, nitrogen, and hydrogen metabolisms.</title>
        <authorList>
            <person name="Justice N.B."/>
            <person name="Norman A."/>
            <person name="Brown C.T."/>
            <person name="Singh A."/>
            <person name="Thomas B.C."/>
            <person name="Banfield J.F."/>
        </authorList>
    </citation>
    <scope>NUCLEOTIDE SEQUENCE [LARGE SCALE GENOMIC DNA]</scope>
    <source>
        <strain evidence="16">AMDSBA4</strain>
    </source>
</reference>
<dbReference type="InterPro" id="IPR029035">
    <property type="entry name" value="DHS-like_NAD/FAD-binding_dom"/>
</dbReference>
<dbReference type="EMBL" id="PXYW01000006">
    <property type="protein sequence ID" value="PSR34790.1"/>
    <property type="molecule type" value="Genomic_DNA"/>
</dbReference>
<accession>A0A2T2XJX0</accession>
<dbReference type="EC" id="2.2.1.6" evidence="4 12"/>
<dbReference type="UniPathway" id="UPA00049">
    <property type="reaction ID" value="UER00059"/>
</dbReference>
<dbReference type="Pfam" id="PF02775">
    <property type="entry name" value="TPP_enzyme_C"/>
    <property type="match status" value="1"/>
</dbReference>
<dbReference type="InterPro" id="IPR045229">
    <property type="entry name" value="TPP_enz"/>
</dbReference>
<dbReference type="SUPFAM" id="SSF52467">
    <property type="entry name" value="DHS-like NAD/FAD-binding domain"/>
    <property type="match status" value="1"/>
</dbReference>
<dbReference type="InterPro" id="IPR012846">
    <property type="entry name" value="Acetolactate_synth_lsu"/>
</dbReference>
<dbReference type="PANTHER" id="PTHR18968">
    <property type="entry name" value="THIAMINE PYROPHOSPHATE ENZYMES"/>
    <property type="match status" value="1"/>
</dbReference>
<dbReference type="Proteomes" id="UP000242972">
    <property type="component" value="Unassembled WGS sequence"/>
</dbReference>
<evidence type="ECO:0000256" key="2">
    <source>
        <dbReference type="ARBA" id="ARBA00005025"/>
    </source>
</evidence>
<dbReference type="GO" id="GO:0009099">
    <property type="term" value="P:L-valine biosynthetic process"/>
    <property type="evidence" value="ECO:0007669"/>
    <property type="project" value="UniProtKB-UniPathway"/>
</dbReference>
<evidence type="ECO:0000256" key="3">
    <source>
        <dbReference type="ARBA" id="ARBA00007812"/>
    </source>
</evidence>
<evidence type="ECO:0000259" key="15">
    <source>
        <dbReference type="Pfam" id="PF02776"/>
    </source>
</evidence>
<keyword evidence="6 12" id="KW-0808">Transferase</keyword>
<dbReference type="NCBIfam" id="TIGR00118">
    <property type="entry name" value="acolac_lg"/>
    <property type="match status" value="1"/>
</dbReference>
<keyword evidence="7 12" id="KW-0479">Metal-binding</keyword>
<comment type="cofactor">
    <cofactor evidence="12">
        <name>thiamine diphosphate</name>
        <dbReference type="ChEBI" id="CHEBI:58937"/>
    </cofactor>
    <text evidence="12">Binds 1 thiamine pyrophosphate per subunit.</text>
</comment>
<dbReference type="FunFam" id="3.40.50.970:FF:000007">
    <property type="entry name" value="Acetolactate synthase"/>
    <property type="match status" value="1"/>
</dbReference>
<proteinExistence type="inferred from homology"/>
<dbReference type="GO" id="GO:0050660">
    <property type="term" value="F:flavin adenine dinucleotide binding"/>
    <property type="evidence" value="ECO:0007669"/>
    <property type="project" value="InterPro"/>
</dbReference>
<dbReference type="Gene3D" id="3.40.50.1220">
    <property type="entry name" value="TPP-binding domain"/>
    <property type="match status" value="1"/>
</dbReference>
<dbReference type="GO" id="GO:0005948">
    <property type="term" value="C:acetolactate synthase complex"/>
    <property type="evidence" value="ECO:0007669"/>
    <property type="project" value="TreeGrafter"/>
</dbReference>
<feature type="domain" description="Thiamine pyrophosphate enzyme N-terminal TPP-binding" evidence="15">
    <location>
        <begin position="1"/>
        <end position="117"/>
    </location>
</feature>
<comment type="catalytic activity">
    <reaction evidence="11 12">
        <text>2 pyruvate + H(+) = (2S)-2-acetolactate + CO2</text>
        <dbReference type="Rhea" id="RHEA:25249"/>
        <dbReference type="ChEBI" id="CHEBI:15361"/>
        <dbReference type="ChEBI" id="CHEBI:15378"/>
        <dbReference type="ChEBI" id="CHEBI:16526"/>
        <dbReference type="ChEBI" id="CHEBI:58476"/>
        <dbReference type="EC" id="2.2.1.6"/>
    </reaction>
</comment>
<evidence type="ECO:0000259" key="13">
    <source>
        <dbReference type="Pfam" id="PF00205"/>
    </source>
</evidence>
<evidence type="ECO:0000256" key="4">
    <source>
        <dbReference type="ARBA" id="ARBA00013145"/>
    </source>
</evidence>
<sequence length="556" mass="59842">MTGAELAWQTLRQLGVSVVFGVPGGAILPLVDAMVTHQDAVNFIVTRHESAAIHAADGYARVTGRPSLALVTSGPGGTNVITGLATAMTDSVPVVLLVGQVPTTLIGTDAFQEADLFGMTMPVVKHSWRITKANDVGVILRQAYRLAGEGRPGPVVVEFPKNIQFEEVDDVVIGESFTDASKPRRWNPEPIAWARARAYLKRAKRPVLYIGGGVSSSGTAPLVAQLAERYDCPVTTTLLGLGAFPARHPLALGMLGMHGTWYANTAMQEADLIIACGVRFDDRVTGKLDEFAPKAHIIHIEVDPAEVNKLVHPDVVLQGNLQDILPKFLEIVPEATHAGWRTTIAQWVREHPLKIPSAPPGTVASAEALQVIAESLDDEDVVVTEVGQHQMWTALFLPRNLPRRFLTSGGAGTMGYGFPASLGAKVATPDHRVVLIAGDGSFQMNLQELATLAQYQIGVRIIVFNNEGHGMVRQWQDLFHGQRRHGVRLYNPDFVKLAEAFGIRGFSVNTVEGLKEALAVSDSVEGPVIIEVAVPEDEHVYPMVPAGLSLSAVLEG</sequence>
<evidence type="ECO:0000256" key="6">
    <source>
        <dbReference type="ARBA" id="ARBA00022679"/>
    </source>
</evidence>
<dbReference type="GO" id="GO:0009097">
    <property type="term" value="P:isoleucine biosynthetic process"/>
    <property type="evidence" value="ECO:0007669"/>
    <property type="project" value="UniProtKB-UniPathway"/>
</dbReference>
<dbReference type="GO" id="GO:0030976">
    <property type="term" value="F:thiamine pyrophosphate binding"/>
    <property type="evidence" value="ECO:0007669"/>
    <property type="project" value="UniProtKB-UniRule"/>
</dbReference>
<gene>
    <name evidence="16" type="primary">ilvB</name>
    <name evidence="16" type="ORF">C7B46_03510</name>
</gene>
<evidence type="ECO:0000256" key="5">
    <source>
        <dbReference type="ARBA" id="ARBA00022605"/>
    </source>
</evidence>
<keyword evidence="5 12" id="KW-0028">Amino-acid biosynthesis</keyword>
<dbReference type="Gene3D" id="3.40.50.970">
    <property type="match status" value="2"/>
</dbReference>
<evidence type="ECO:0000256" key="1">
    <source>
        <dbReference type="ARBA" id="ARBA00004974"/>
    </source>
</evidence>
<dbReference type="InterPro" id="IPR029061">
    <property type="entry name" value="THDP-binding"/>
</dbReference>
<dbReference type="InterPro" id="IPR000399">
    <property type="entry name" value="TPP-bd_CS"/>
</dbReference>
<dbReference type="Pfam" id="PF00205">
    <property type="entry name" value="TPP_enzyme_M"/>
    <property type="match status" value="1"/>
</dbReference>
<evidence type="ECO:0000313" key="17">
    <source>
        <dbReference type="Proteomes" id="UP000242972"/>
    </source>
</evidence>
<evidence type="ECO:0000256" key="11">
    <source>
        <dbReference type="ARBA" id="ARBA00048670"/>
    </source>
</evidence>
<evidence type="ECO:0000256" key="12">
    <source>
        <dbReference type="RuleBase" id="RU003591"/>
    </source>
</evidence>
<keyword evidence="10 12" id="KW-0100">Branched-chain amino acid biosynthesis</keyword>
<feature type="domain" description="Thiamine pyrophosphate enzyme TPP-binding" evidence="14">
    <location>
        <begin position="386"/>
        <end position="532"/>
    </location>
</feature>
<dbReference type="UniPathway" id="UPA00047">
    <property type="reaction ID" value="UER00055"/>
</dbReference>
<dbReference type="InterPro" id="IPR012000">
    <property type="entry name" value="Thiamin_PyroP_enz_cen_dom"/>
</dbReference>
<dbReference type="AlphaFoldDB" id="A0A2T2XJX0"/>
<comment type="cofactor">
    <cofactor evidence="12">
        <name>Mg(2+)</name>
        <dbReference type="ChEBI" id="CHEBI:18420"/>
    </cofactor>
    <text evidence="12">Binds 1 Mg(2+) ion per subunit.</text>
</comment>
<evidence type="ECO:0000256" key="8">
    <source>
        <dbReference type="ARBA" id="ARBA00022842"/>
    </source>
</evidence>
<evidence type="ECO:0000259" key="14">
    <source>
        <dbReference type="Pfam" id="PF02775"/>
    </source>
</evidence>
<dbReference type="GO" id="GO:0003984">
    <property type="term" value="F:acetolactate synthase activity"/>
    <property type="evidence" value="ECO:0007669"/>
    <property type="project" value="UniProtKB-EC"/>
</dbReference>
<dbReference type="InterPro" id="IPR011766">
    <property type="entry name" value="TPP_enzyme_TPP-bd"/>
</dbReference>
<dbReference type="CDD" id="cd07035">
    <property type="entry name" value="TPP_PYR_POX_like"/>
    <property type="match status" value="1"/>
</dbReference>
<comment type="caution">
    <text evidence="16">The sequence shown here is derived from an EMBL/GenBank/DDBJ whole genome shotgun (WGS) entry which is preliminary data.</text>
</comment>
<evidence type="ECO:0000313" key="16">
    <source>
        <dbReference type="EMBL" id="PSR34790.1"/>
    </source>
</evidence>
<evidence type="ECO:0000256" key="9">
    <source>
        <dbReference type="ARBA" id="ARBA00023052"/>
    </source>
</evidence>
<feature type="domain" description="Thiamine pyrophosphate enzyme central" evidence="13">
    <location>
        <begin position="195"/>
        <end position="326"/>
    </location>
</feature>
<dbReference type="PANTHER" id="PTHR18968:SF13">
    <property type="entry name" value="ACETOLACTATE SYNTHASE CATALYTIC SUBUNIT, MITOCHONDRIAL"/>
    <property type="match status" value="1"/>
</dbReference>
<protein>
    <recommendedName>
        <fullName evidence="4 12">Acetolactate synthase</fullName>
        <ecNumber evidence="4 12">2.2.1.6</ecNumber>
    </recommendedName>
</protein>
<dbReference type="InterPro" id="IPR012001">
    <property type="entry name" value="Thiamin_PyroP_enz_TPP-bd_dom"/>
</dbReference>
<keyword evidence="8 12" id="KW-0460">Magnesium</keyword>
<dbReference type="GO" id="GO:0000287">
    <property type="term" value="F:magnesium ion binding"/>
    <property type="evidence" value="ECO:0007669"/>
    <property type="project" value="UniProtKB-UniRule"/>
</dbReference>
<comment type="similarity">
    <text evidence="3 12">Belongs to the TPP enzyme family.</text>
</comment>
<keyword evidence="9 12" id="KW-0786">Thiamine pyrophosphate</keyword>